<accession>A0A9X2FGP9</accession>
<comment type="caution">
    <text evidence="1">The sequence shown here is derived from an EMBL/GenBank/DDBJ whole genome shotgun (WGS) entry which is preliminary data.</text>
</comment>
<sequence>MTPDLQNRLDSSMAPFDGSCVHNDDELTLAQLREILTSAIIELSSKYPAIELFHDWHEHDGFIVDSKPTSWDVLRSAIQTDRTLFDSRDDDFDVRIAVFPTSCDWLLRYNVDQDDESDYNTVTCDFDLSVAKHTEISNVVDFSRSKFSGLLVQQESGSWFKSNYGG</sequence>
<evidence type="ECO:0000313" key="1">
    <source>
        <dbReference type="EMBL" id="MCO6043966.1"/>
    </source>
</evidence>
<dbReference type="Proteomes" id="UP001155241">
    <property type="component" value="Unassembled WGS sequence"/>
</dbReference>
<dbReference type="AlphaFoldDB" id="A0A9X2FGP9"/>
<organism evidence="1 2">
    <name type="scientific">Aeoliella straminimaris</name>
    <dbReference type="NCBI Taxonomy" id="2954799"/>
    <lineage>
        <taxon>Bacteria</taxon>
        <taxon>Pseudomonadati</taxon>
        <taxon>Planctomycetota</taxon>
        <taxon>Planctomycetia</taxon>
        <taxon>Pirellulales</taxon>
        <taxon>Lacipirellulaceae</taxon>
        <taxon>Aeoliella</taxon>
    </lineage>
</organism>
<protein>
    <submittedName>
        <fullName evidence="1">Uncharacterized protein</fullName>
    </submittedName>
</protein>
<keyword evidence="2" id="KW-1185">Reference proteome</keyword>
<reference evidence="1" key="1">
    <citation type="submission" date="2022-06" db="EMBL/GenBank/DDBJ databases">
        <title>Aeoliella straminimaris, a novel planctomycete from sediments.</title>
        <authorList>
            <person name="Vitorino I.R."/>
            <person name="Lage O.M."/>
        </authorList>
    </citation>
    <scope>NUCLEOTIDE SEQUENCE</scope>
    <source>
        <strain evidence="1">ICT_H6.2</strain>
    </source>
</reference>
<gene>
    <name evidence="1" type="ORF">NG895_08605</name>
</gene>
<proteinExistence type="predicted"/>
<dbReference type="EMBL" id="JAMXLR010000028">
    <property type="protein sequence ID" value="MCO6043966.1"/>
    <property type="molecule type" value="Genomic_DNA"/>
</dbReference>
<evidence type="ECO:0000313" key="2">
    <source>
        <dbReference type="Proteomes" id="UP001155241"/>
    </source>
</evidence>
<name>A0A9X2FGP9_9BACT</name>